<name>A0A3M3R364_9PSED</name>
<accession>A0A3M3R364</accession>
<dbReference type="GO" id="GO:0006788">
    <property type="term" value="P:heme oxidation"/>
    <property type="evidence" value="ECO:0007669"/>
    <property type="project" value="InterPro"/>
</dbReference>
<sequence length="277" mass="30695">MGRFSTIVIESIADLSGDEKPPLCSAGGFSLCTTVFRRQFRKSLSGSALNLYFGGLFSHGYVFRLSHSQEPFWMPASFSPVTPPKLIGALRAETNQLHVQLEKRMPFFSSVLDHALYLRLLQAYYGFYAPLEAALRDSTFMPRALTPDDRIKTCVLVKDLCALGMSEHDIRQLPQCTQLPITDSPGACLGVMYVLEGATLGGQVLRREVLKRLGLDEYSGAAFLDVYGAETGPRWKVFLNHLDAVPRGVEFTEAAAHAAHSTFACFEHWLDGQEVLL</sequence>
<dbReference type="InterPro" id="IPR016084">
    <property type="entry name" value="Haem_Oase-like_multi-hlx"/>
</dbReference>
<dbReference type="InterPro" id="IPR016053">
    <property type="entry name" value="Haem_Oase-like"/>
</dbReference>
<dbReference type="GO" id="GO:0004392">
    <property type="term" value="F:heme oxygenase (decyclizing) activity"/>
    <property type="evidence" value="ECO:0007669"/>
    <property type="project" value="InterPro"/>
</dbReference>
<dbReference type="AlphaFoldDB" id="A0A3M3R364"/>
<comment type="caution">
    <text evidence="1">The sequence shown here is derived from an EMBL/GenBank/DDBJ whole genome shotgun (WGS) entry which is preliminary data.</text>
</comment>
<organism evidence="1 2">
    <name type="scientific">Pseudomonas syringae pv. apii</name>
    <dbReference type="NCBI Taxonomy" id="81036"/>
    <lineage>
        <taxon>Bacteria</taxon>
        <taxon>Pseudomonadati</taxon>
        <taxon>Pseudomonadota</taxon>
        <taxon>Gammaproteobacteria</taxon>
        <taxon>Pseudomonadales</taxon>
        <taxon>Pseudomonadaceae</taxon>
        <taxon>Pseudomonas</taxon>
    </lineage>
</organism>
<reference evidence="1 2" key="1">
    <citation type="submission" date="2018-08" db="EMBL/GenBank/DDBJ databases">
        <title>Recombination of ecologically and evolutionarily significant loci maintains genetic cohesion in the Pseudomonas syringae species complex.</title>
        <authorList>
            <person name="Dillon M."/>
            <person name="Thakur S."/>
            <person name="Almeida R.N.D."/>
            <person name="Weir B.S."/>
            <person name="Guttman D.S."/>
        </authorList>
    </citation>
    <scope>NUCLEOTIDE SEQUENCE [LARGE SCALE GENOMIC DNA]</scope>
    <source>
        <strain evidence="1 2">1089_5</strain>
    </source>
</reference>
<evidence type="ECO:0000313" key="2">
    <source>
        <dbReference type="Proteomes" id="UP000278062"/>
    </source>
</evidence>
<dbReference type="Proteomes" id="UP000278062">
    <property type="component" value="Unassembled WGS sequence"/>
</dbReference>
<evidence type="ECO:0000313" key="1">
    <source>
        <dbReference type="EMBL" id="RMN91008.1"/>
    </source>
</evidence>
<dbReference type="Gene3D" id="1.20.910.10">
    <property type="entry name" value="Heme oxygenase-like"/>
    <property type="match status" value="1"/>
</dbReference>
<dbReference type="CDD" id="cd19166">
    <property type="entry name" value="HemeO-bac"/>
    <property type="match status" value="1"/>
</dbReference>
<dbReference type="EMBL" id="RBPL01000119">
    <property type="protein sequence ID" value="RMN91008.1"/>
    <property type="molecule type" value="Genomic_DNA"/>
</dbReference>
<gene>
    <name evidence="1" type="ORF">ALQ49_05605</name>
</gene>
<proteinExistence type="predicted"/>
<protein>
    <submittedName>
        <fullName evidence="1">Bacteriophytochrome heme oxygenase BphO</fullName>
    </submittedName>
</protein>
<dbReference type="Pfam" id="PF01126">
    <property type="entry name" value="Heme_oxygenase"/>
    <property type="match status" value="1"/>
</dbReference>
<dbReference type="SUPFAM" id="SSF48613">
    <property type="entry name" value="Heme oxygenase-like"/>
    <property type="match status" value="1"/>
</dbReference>